<sequence length="70" mass="7767">MLRTFKYHLFSSVGRTGTHQRFCDATMFGERVSWANGHDVDVDVAVRARAVAALPAGSYIFCEGTELKTN</sequence>
<dbReference type="AlphaFoldDB" id="A0A0B0NSP3"/>
<keyword evidence="2" id="KW-1185">Reference proteome</keyword>
<reference evidence="2" key="1">
    <citation type="submission" date="2014-09" db="EMBL/GenBank/DDBJ databases">
        <authorList>
            <person name="Mudge J."/>
            <person name="Ramaraj T."/>
            <person name="Lindquist I.E."/>
            <person name="Bharti A.K."/>
            <person name="Sundararajan A."/>
            <person name="Cameron C.T."/>
            <person name="Woodward J.E."/>
            <person name="May G.D."/>
            <person name="Brubaker C."/>
            <person name="Broadhvest J."/>
            <person name="Wilkins T.A."/>
        </authorList>
    </citation>
    <scope>NUCLEOTIDE SEQUENCE</scope>
    <source>
        <strain evidence="2">cv. AKA8401</strain>
    </source>
</reference>
<organism evidence="1 2">
    <name type="scientific">Gossypium arboreum</name>
    <name type="common">Tree cotton</name>
    <name type="synonym">Gossypium nanking</name>
    <dbReference type="NCBI Taxonomy" id="29729"/>
    <lineage>
        <taxon>Eukaryota</taxon>
        <taxon>Viridiplantae</taxon>
        <taxon>Streptophyta</taxon>
        <taxon>Embryophyta</taxon>
        <taxon>Tracheophyta</taxon>
        <taxon>Spermatophyta</taxon>
        <taxon>Magnoliopsida</taxon>
        <taxon>eudicotyledons</taxon>
        <taxon>Gunneridae</taxon>
        <taxon>Pentapetalae</taxon>
        <taxon>rosids</taxon>
        <taxon>malvids</taxon>
        <taxon>Malvales</taxon>
        <taxon>Malvaceae</taxon>
        <taxon>Malvoideae</taxon>
        <taxon>Gossypium</taxon>
    </lineage>
</organism>
<dbReference type="EMBL" id="KN402277">
    <property type="protein sequence ID" value="KHG14789.1"/>
    <property type="molecule type" value="Genomic_DNA"/>
</dbReference>
<name>A0A0B0NSP3_GOSAR</name>
<gene>
    <name evidence="1" type="ORF">F383_06983</name>
</gene>
<protein>
    <submittedName>
        <fullName evidence="1">Uncharacterized protein</fullName>
    </submittedName>
</protein>
<proteinExistence type="predicted"/>
<accession>A0A0B0NSP3</accession>
<evidence type="ECO:0000313" key="1">
    <source>
        <dbReference type="EMBL" id="KHG14789.1"/>
    </source>
</evidence>
<evidence type="ECO:0000313" key="2">
    <source>
        <dbReference type="Proteomes" id="UP000032142"/>
    </source>
</evidence>
<dbReference type="Proteomes" id="UP000032142">
    <property type="component" value="Unassembled WGS sequence"/>
</dbReference>